<evidence type="ECO:0000313" key="2">
    <source>
        <dbReference type="EMBL" id="SOD57433.1"/>
    </source>
</evidence>
<name>A0A286DFT6_9GAMM</name>
<dbReference type="PANTHER" id="PTHR42924">
    <property type="entry name" value="EXONUCLEASE"/>
    <property type="match status" value="1"/>
</dbReference>
<dbReference type="GO" id="GO:0004534">
    <property type="term" value="F:5'-3' RNA exonuclease activity"/>
    <property type="evidence" value="ECO:0007669"/>
    <property type="project" value="TreeGrafter"/>
</dbReference>
<dbReference type="EMBL" id="OCND01000013">
    <property type="protein sequence ID" value="SOD57433.1"/>
    <property type="molecule type" value="Genomic_DNA"/>
</dbReference>
<dbReference type="InterPro" id="IPR016195">
    <property type="entry name" value="Pol/histidinol_Pase-like"/>
</dbReference>
<keyword evidence="1" id="KW-0732">Signal</keyword>
<reference evidence="2 3" key="1">
    <citation type="submission" date="2017-09" db="EMBL/GenBank/DDBJ databases">
        <authorList>
            <person name="Ehlers B."/>
            <person name="Leendertz F.H."/>
        </authorList>
    </citation>
    <scope>NUCLEOTIDE SEQUENCE [LARGE SCALE GENOMIC DNA]</scope>
    <source>
        <strain evidence="2 3">CGMCC 1.10978</strain>
    </source>
</reference>
<organism evidence="2 3">
    <name type="scientific">Pseudoxanthomonas wuyuanensis</name>
    <dbReference type="NCBI Taxonomy" id="1073196"/>
    <lineage>
        <taxon>Bacteria</taxon>
        <taxon>Pseudomonadati</taxon>
        <taxon>Pseudomonadota</taxon>
        <taxon>Gammaproteobacteria</taxon>
        <taxon>Lysobacterales</taxon>
        <taxon>Lysobacteraceae</taxon>
        <taxon>Pseudoxanthomonas</taxon>
    </lineage>
</organism>
<dbReference type="CDD" id="cd07432">
    <property type="entry name" value="PHP_HisPPase"/>
    <property type="match status" value="1"/>
</dbReference>
<protein>
    <recommendedName>
        <fullName evidence="4">Polymerase/histidinol phosphatase N-terminal domain-containing protein</fullName>
    </recommendedName>
</protein>
<accession>A0A286DFT6</accession>
<keyword evidence="3" id="KW-1185">Reference proteome</keyword>
<dbReference type="PANTHER" id="PTHR42924:SF3">
    <property type="entry name" value="POLYMERASE_HISTIDINOL PHOSPHATASE N-TERMINAL DOMAIN-CONTAINING PROTEIN"/>
    <property type="match status" value="1"/>
</dbReference>
<dbReference type="Proteomes" id="UP000219374">
    <property type="component" value="Unassembled WGS sequence"/>
</dbReference>
<evidence type="ECO:0008006" key="4">
    <source>
        <dbReference type="Google" id="ProtNLM"/>
    </source>
</evidence>
<sequence>MLIVLRGLFGLLLLACAGHARAYHASVDAAPDLVLQGELSGRDHQTYRSVPFEVPAGTARITVEFDYSGRDRKTTIDLGILGPDGFRGQDGFRGWSGGNKRIFTLSASDATPSYLPGPIRAGRWALLLGIPNIRADEHAEYRARIWLTGEDQSDAAGPESLSPVLRAQPGWYRGDLHMHTAHSDASCTSQSGARVPCPLFLTAQAASQRGLDFVAVTDHNTVSHLHDIRGLQPYFDRLLMMPGMEITTFQGHVNVFGLQRDLDFRVGSDAVPHWNALLAELQRRGLPASINHPIRPSDERCMGCGWTPRTPVDMSRIAAVEAVNGDDAGTPASGLPFWYRQLNAGHRLTAIGGSDNHDAALQERRPGTSGIGTPTTVVHAQALSQAAVLEGIRRGRVYVDVEGSAHRRLIMTAQYAGGVAQMGDALTVRAGERIRFDLEIADGAGAQVEWLLDGAPMAPREVLHAAEGRLQREWRSDGRRHWLSANAYGADGRLHLIGNPIYLNFAEPAPSPAR</sequence>
<dbReference type="NCBIfam" id="NF038032">
    <property type="entry name" value="CehA_McbA_metalo"/>
    <property type="match status" value="1"/>
</dbReference>
<dbReference type="InterPro" id="IPR052018">
    <property type="entry name" value="PHP_domain"/>
</dbReference>
<feature type="signal peptide" evidence="1">
    <location>
        <begin position="1"/>
        <end position="22"/>
    </location>
</feature>
<dbReference type="RefSeq" id="WP_238394675.1">
    <property type="nucleotide sequence ID" value="NZ_OCND01000013.1"/>
</dbReference>
<evidence type="ECO:0000313" key="3">
    <source>
        <dbReference type="Proteomes" id="UP000219374"/>
    </source>
</evidence>
<dbReference type="AlphaFoldDB" id="A0A286DFT6"/>
<proteinExistence type="predicted"/>
<dbReference type="GO" id="GO:0035312">
    <property type="term" value="F:5'-3' DNA exonuclease activity"/>
    <property type="evidence" value="ECO:0007669"/>
    <property type="project" value="TreeGrafter"/>
</dbReference>
<dbReference type="Gene3D" id="3.20.20.140">
    <property type="entry name" value="Metal-dependent hydrolases"/>
    <property type="match status" value="1"/>
</dbReference>
<gene>
    <name evidence="2" type="ORF">SAMN06296416_11359</name>
</gene>
<evidence type="ECO:0000256" key="1">
    <source>
        <dbReference type="SAM" id="SignalP"/>
    </source>
</evidence>
<feature type="chain" id="PRO_5012538329" description="Polymerase/histidinol phosphatase N-terminal domain-containing protein" evidence="1">
    <location>
        <begin position="23"/>
        <end position="514"/>
    </location>
</feature>
<dbReference type="SUPFAM" id="SSF89550">
    <property type="entry name" value="PHP domain-like"/>
    <property type="match status" value="1"/>
</dbReference>